<proteinExistence type="predicted"/>
<dbReference type="EMBL" id="JAFMPP010000004">
    <property type="protein sequence ID" value="MBO0662217.1"/>
    <property type="molecule type" value="Genomic_DNA"/>
</dbReference>
<comment type="caution">
    <text evidence="1">The sequence shown here is derived from an EMBL/GenBank/DDBJ whole genome shotgun (WGS) entry which is preliminary data.</text>
</comment>
<organism evidence="1 2">
    <name type="scientific">Jiella flava</name>
    <dbReference type="NCBI Taxonomy" id="2816857"/>
    <lineage>
        <taxon>Bacteria</taxon>
        <taxon>Pseudomonadati</taxon>
        <taxon>Pseudomonadota</taxon>
        <taxon>Alphaproteobacteria</taxon>
        <taxon>Hyphomicrobiales</taxon>
        <taxon>Aurantimonadaceae</taxon>
        <taxon>Jiella</taxon>
    </lineage>
</organism>
<evidence type="ECO:0000313" key="1">
    <source>
        <dbReference type="EMBL" id="MBO0662217.1"/>
    </source>
</evidence>
<protein>
    <submittedName>
        <fullName evidence="1">Uncharacterized protein</fullName>
    </submittedName>
</protein>
<gene>
    <name evidence="1" type="ORF">J1C48_06490</name>
</gene>
<accession>A0A939FVE5</accession>
<evidence type="ECO:0000313" key="2">
    <source>
        <dbReference type="Proteomes" id="UP000664122"/>
    </source>
</evidence>
<dbReference type="AlphaFoldDB" id="A0A939FVE5"/>
<reference evidence="1" key="1">
    <citation type="submission" date="2021-03" db="EMBL/GenBank/DDBJ databases">
        <title>Whole genome sequence of Jiella sp. CQZ9-1.</title>
        <authorList>
            <person name="Tuo L."/>
        </authorList>
    </citation>
    <scope>NUCLEOTIDE SEQUENCE</scope>
    <source>
        <strain evidence="1">CQZ9-1</strain>
    </source>
</reference>
<dbReference type="Proteomes" id="UP000664122">
    <property type="component" value="Unassembled WGS sequence"/>
</dbReference>
<sequence length="86" mass="9646">MIYSDTSTKGRRRSEAEMVVKKEDLQGAIDSIGNRVDEICEFLQELESGKPVDAEALAEAQHDCRNVTQSMGSLKRVFNRLETQKG</sequence>
<name>A0A939FVE5_9HYPH</name>
<keyword evidence="2" id="KW-1185">Reference proteome</keyword>